<name>A0A382I3M7_9ZZZZ</name>
<reference evidence="1" key="1">
    <citation type="submission" date="2018-05" db="EMBL/GenBank/DDBJ databases">
        <authorList>
            <person name="Lanie J.A."/>
            <person name="Ng W.-L."/>
            <person name="Kazmierczak K.M."/>
            <person name="Andrzejewski T.M."/>
            <person name="Davidsen T.M."/>
            <person name="Wayne K.J."/>
            <person name="Tettelin H."/>
            <person name="Glass J.I."/>
            <person name="Rusch D."/>
            <person name="Podicherti R."/>
            <person name="Tsui H.-C.T."/>
            <person name="Winkler M.E."/>
        </authorList>
    </citation>
    <scope>NUCLEOTIDE SEQUENCE</scope>
</reference>
<gene>
    <name evidence="1" type="ORF">METZ01_LOCUS247060</name>
</gene>
<dbReference type="EMBL" id="UINC01064999">
    <property type="protein sequence ID" value="SVB94206.1"/>
    <property type="molecule type" value="Genomic_DNA"/>
</dbReference>
<dbReference type="AlphaFoldDB" id="A0A382I3M7"/>
<proteinExistence type="predicted"/>
<sequence>MKHILTLFLYLFFSFISLFGKDFKSASTV</sequence>
<accession>A0A382I3M7</accession>
<feature type="non-terminal residue" evidence="1">
    <location>
        <position position="29"/>
    </location>
</feature>
<evidence type="ECO:0000313" key="1">
    <source>
        <dbReference type="EMBL" id="SVB94206.1"/>
    </source>
</evidence>
<organism evidence="1">
    <name type="scientific">marine metagenome</name>
    <dbReference type="NCBI Taxonomy" id="408172"/>
    <lineage>
        <taxon>unclassified sequences</taxon>
        <taxon>metagenomes</taxon>
        <taxon>ecological metagenomes</taxon>
    </lineage>
</organism>
<protein>
    <submittedName>
        <fullName evidence="1">Uncharacterized protein</fullName>
    </submittedName>
</protein>